<dbReference type="GO" id="GO:1990610">
    <property type="term" value="F:acetolactate synthase regulator activity"/>
    <property type="evidence" value="ECO:0007669"/>
    <property type="project" value="UniProtKB-UniRule"/>
</dbReference>
<dbReference type="PANTHER" id="PTHR30239">
    <property type="entry name" value="ACETOLACTATE SYNTHASE SMALL SUBUNIT"/>
    <property type="match status" value="1"/>
</dbReference>
<dbReference type="InterPro" id="IPR027271">
    <property type="entry name" value="Acetolactate_synth/TF_NikR_C"/>
</dbReference>
<comment type="pathway">
    <text evidence="1 6">Amino-acid biosynthesis; L-isoleucine biosynthesis; L-isoleucine from 2-oxobutanoate: step 1/4.</text>
</comment>
<reference evidence="8 9" key="1">
    <citation type="journal article" date="2011" name="Appl. Environ. Microbiol.">
        <title>Methanogenic archaea isolated from Taiwan's Chelungpu fault.</title>
        <authorList>
            <person name="Wu S.Y."/>
            <person name="Lai M.C."/>
        </authorList>
    </citation>
    <scope>NUCLEOTIDE SEQUENCE [LARGE SCALE GENOMIC DNA]</scope>
    <source>
        <strain evidence="8 9">St545Mb</strain>
    </source>
</reference>
<sequence>MRHTLSVLVENRHGVLARVAGMFARRGYNIDSLTVGVTEDPTISRMTIVVRGDDEVLEQVTKQLNKLIDVIRVSDLKAEDTVEREMALFKVSSDVSNRSEIMQIVDIFRARIIDVAPKSMIIEVTGDETKIEAIEQLLRPFGIKEMVRTGKVALRRGAKGVSS</sequence>
<feature type="domain" description="ACT" evidence="7">
    <location>
        <begin position="4"/>
        <end position="78"/>
    </location>
</feature>
<evidence type="ECO:0000256" key="1">
    <source>
        <dbReference type="ARBA" id="ARBA00004974"/>
    </source>
</evidence>
<comment type="similarity">
    <text evidence="3 6">Belongs to the acetolactate synthase small subunit family.</text>
</comment>
<keyword evidence="4 6" id="KW-0028">Amino-acid biosynthesis</keyword>
<dbReference type="InterPro" id="IPR045865">
    <property type="entry name" value="ACT-like_dom_sf"/>
</dbReference>
<accession>A0AAE3H9W5</accession>
<dbReference type="NCBIfam" id="NF008864">
    <property type="entry name" value="PRK11895.1"/>
    <property type="match status" value="1"/>
</dbReference>
<dbReference type="NCBIfam" id="TIGR00119">
    <property type="entry name" value="acolac_sm"/>
    <property type="match status" value="1"/>
</dbReference>
<dbReference type="RefSeq" id="WP_256622102.1">
    <property type="nucleotide sequence ID" value="NZ_JTEO01000002.1"/>
</dbReference>
<dbReference type="CDD" id="cd04878">
    <property type="entry name" value="ACT_AHAS"/>
    <property type="match status" value="1"/>
</dbReference>
<dbReference type="InterPro" id="IPR004789">
    <property type="entry name" value="Acetalactate_synth_ssu"/>
</dbReference>
<comment type="pathway">
    <text evidence="2 6">Amino-acid biosynthesis; L-valine biosynthesis; L-valine from pyruvate: step 1/4.</text>
</comment>
<dbReference type="InterPro" id="IPR054480">
    <property type="entry name" value="AHAS_small-like_ACT"/>
</dbReference>
<keyword evidence="5 6" id="KW-0100">Branched-chain amino acid biosynthesis</keyword>
<protein>
    <recommendedName>
        <fullName evidence="6">Acetolactate synthase small subunit</fullName>
        <shortName evidence="6">AHAS</shortName>
        <shortName evidence="6">ALS</shortName>
        <ecNumber evidence="6">2.2.1.6</ecNumber>
    </recommendedName>
    <alternativeName>
        <fullName evidence="6">Acetohydroxy-acid synthase small subunit</fullName>
    </alternativeName>
</protein>
<dbReference type="Gene3D" id="3.30.70.260">
    <property type="match status" value="1"/>
</dbReference>
<dbReference type="EMBL" id="JTEO01000002">
    <property type="protein sequence ID" value="MCQ6962307.1"/>
    <property type="molecule type" value="Genomic_DNA"/>
</dbReference>
<dbReference type="Pfam" id="PF10369">
    <property type="entry name" value="ALS_ss_C"/>
    <property type="match status" value="1"/>
</dbReference>
<dbReference type="GO" id="GO:0005829">
    <property type="term" value="C:cytosol"/>
    <property type="evidence" value="ECO:0007669"/>
    <property type="project" value="TreeGrafter"/>
</dbReference>
<proteinExistence type="inferred from homology"/>
<comment type="function">
    <text evidence="6">Catalyzes the conversion of 2 pyruvate molecules into acetolactate in the first common step of the biosynthetic pathway of the branched-amino acids such as leucine, isoleucine, and valine.</text>
</comment>
<dbReference type="PROSITE" id="PS51671">
    <property type="entry name" value="ACT"/>
    <property type="match status" value="1"/>
</dbReference>
<keyword evidence="9" id="KW-1185">Reference proteome</keyword>
<dbReference type="AlphaFoldDB" id="A0AAE3H9W5"/>
<evidence type="ECO:0000259" key="7">
    <source>
        <dbReference type="PROSITE" id="PS51671"/>
    </source>
</evidence>
<evidence type="ECO:0000313" key="9">
    <source>
        <dbReference type="Proteomes" id="UP001206983"/>
    </source>
</evidence>
<dbReference type="InterPro" id="IPR019455">
    <property type="entry name" value="Acetolactate_synth_ssu_C"/>
</dbReference>
<dbReference type="InterPro" id="IPR039557">
    <property type="entry name" value="AHAS_ACT"/>
</dbReference>
<comment type="subunit">
    <text evidence="6">Dimer of large and small chains.</text>
</comment>
<dbReference type="PANTHER" id="PTHR30239:SF0">
    <property type="entry name" value="ACETOLACTATE SYNTHASE SMALL SUBUNIT 1, CHLOROPLASTIC"/>
    <property type="match status" value="1"/>
</dbReference>
<gene>
    <name evidence="8" type="ORF">PV02_04145</name>
</gene>
<evidence type="ECO:0000256" key="3">
    <source>
        <dbReference type="ARBA" id="ARBA00006341"/>
    </source>
</evidence>
<comment type="catalytic activity">
    <reaction evidence="6">
        <text>2 pyruvate + H(+) = (2S)-2-acetolactate + CO2</text>
        <dbReference type="Rhea" id="RHEA:25249"/>
        <dbReference type="ChEBI" id="CHEBI:15361"/>
        <dbReference type="ChEBI" id="CHEBI:15378"/>
        <dbReference type="ChEBI" id="CHEBI:16526"/>
        <dbReference type="ChEBI" id="CHEBI:58476"/>
        <dbReference type="EC" id="2.2.1.6"/>
    </reaction>
</comment>
<dbReference type="Gene3D" id="3.30.70.1150">
    <property type="entry name" value="ACT-like. Chain A, domain 2"/>
    <property type="match status" value="1"/>
</dbReference>
<organism evidence="8 9">
    <name type="scientific">Methanolobus chelungpuianus</name>
    <dbReference type="NCBI Taxonomy" id="502115"/>
    <lineage>
        <taxon>Archaea</taxon>
        <taxon>Methanobacteriati</taxon>
        <taxon>Methanobacteriota</taxon>
        <taxon>Stenosarchaea group</taxon>
        <taxon>Methanomicrobia</taxon>
        <taxon>Methanosarcinales</taxon>
        <taxon>Methanosarcinaceae</taxon>
        <taxon>Methanolobus</taxon>
    </lineage>
</organism>
<dbReference type="Pfam" id="PF22629">
    <property type="entry name" value="ACT_AHAS_ss"/>
    <property type="match status" value="1"/>
</dbReference>
<dbReference type="EC" id="2.2.1.6" evidence="6"/>
<dbReference type="GO" id="GO:0003984">
    <property type="term" value="F:acetolactate synthase activity"/>
    <property type="evidence" value="ECO:0007669"/>
    <property type="project" value="UniProtKB-UniRule"/>
</dbReference>
<evidence type="ECO:0000313" key="8">
    <source>
        <dbReference type="EMBL" id="MCQ6962307.1"/>
    </source>
</evidence>
<evidence type="ECO:0000256" key="2">
    <source>
        <dbReference type="ARBA" id="ARBA00005025"/>
    </source>
</evidence>
<evidence type="ECO:0000256" key="6">
    <source>
        <dbReference type="RuleBase" id="RU368092"/>
    </source>
</evidence>
<dbReference type="Proteomes" id="UP001206983">
    <property type="component" value="Unassembled WGS sequence"/>
</dbReference>
<name>A0AAE3H9W5_9EURY</name>
<dbReference type="InterPro" id="IPR002912">
    <property type="entry name" value="ACT_dom"/>
</dbReference>
<evidence type="ECO:0000256" key="5">
    <source>
        <dbReference type="ARBA" id="ARBA00023304"/>
    </source>
</evidence>
<dbReference type="FunFam" id="3.30.70.1150:FF:000001">
    <property type="entry name" value="Acetolactate synthase small subunit"/>
    <property type="match status" value="1"/>
</dbReference>
<dbReference type="FunFam" id="3.30.70.260:FF:000001">
    <property type="entry name" value="Acetolactate synthase, small subunit"/>
    <property type="match status" value="1"/>
</dbReference>
<dbReference type="GO" id="GO:0009099">
    <property type="term" value="P:L-valine biosynthetic process"/>
    <property type="evidence" value="ECO:0007669"/>
    <property type="project" value="UniProtKB-UniRule"/>
</dbReference>
<dbReference type="GO" id="GO:0009097">
    <property type="term" value="P:isoleucine biosynthetic process"/>
    <property type="evidence" value="ECO:0007669"/>
    <property type="project" value="UniProtKB-UniRule"/>
</dbReference>
<dbReference type="SUPFAM" id="SSF55021">
    <property type="entry name" value="ACT-like"/>
    <property type="match status" value="2"/>
</dbReference>
<keyword evidence="6" id="KW-0808">Transferase</keyword>
<evidence type="ECO:0000256" key="4">
    <source>
        <dbReference type="ARBA" id="ARBA00022605"/>
    </source>
</evidence>
<comment type="caution">
    <text evidence="8">The sequence shown here is derived from an EMBL/GenBank/DDBJ whole genome shotgun (WGS) entry which is preliminary data.</text>
</comment>